<reference evidence="2 3" key="1">
    <citation type="submission" date="2020-05" db="EMBL/GenBank/DDBJ databases">
        <title>Identification and distribution of gene clusters putatively required for synthesis of sphingolipid metabolism inhibitors in phylogenetically diverse species of the filamentous fungus Fusarium.</title>
        <authorList>
            <person name="Kim H.-S."/>
            <person name="Busman M."/>
            <person name="Brown D.W."/>
            <person name="Divon H."/>
            <person name="Uhlig S."/>
            <person name="Proctor R.H."/>
        </authorList>
    </citation>
    <scope>NUCLEOTIDE SEQUENCE [LARGE SCALE GENOMIC DNA]</scope>
    <source>
        <strain evidence="2 3">NRRL 53147</strain>
    </source>
</reference>
<dbReference type="AlphaFoldDB" id="A0A8H5IY62"/>
<dbReference type="HAMAP" id="MF_00055">
    <property type="entry name" value="MEMO1"/>
    <property type="match status" value="1"/>
</dbReference>
<dbReference type="Proteomes" id="UP000522262">
    <property type="component" value="Unassembled WGS sequence"/>
</dbReference>
<organism evidence="2 3">
    <name type="scientific">Fusarium mexicanum</name>
    <dbReference type="NCBI Taxonomy" id="751941"/>
    <lineage>
        <taxon>Eukaryota</taxon>
        <taxon>Fungi</taxon>
        <taxon>Dikarya</taxon>
        <taxon>Ascomycota</taxon>
        <taxon>Pezizomycotina</taxon>
        <taxon>Sordariomycetes</taxon>
        <taxon>Hypocreomycetidae</taxon>
        <taxon>Hypocreales</taxon>
        <taxon>Nectriaceae</taxon>
        <taxon>Fusarium</taxon>
        <taxon>Fusarium fujikuroi species complex</taxon>
    </lineage>
</organism>
<gene>
    <name evidence="2" type="ORF">FMEXI_6034</name>
</gene>
<evidence type="ECO:0008006" key="4">
    <source>
        <dbReference type="Google" id="ProtNLM"/>
    </source>
</evidence>
<evidence type="ECO:0000256" key="1">
    <source>
        <dbReference type="ARBA" id="ARBA00006315"/>
    </source>
</evidence>
<keyword evidence="3" id="KW-1185">Reference proteome</keyword>
<evidence type="ECO:0000313" key="2">
    <source>
        <dbReference type="EMBL" id="KAF5545490.1"/>
    </source>
</evidence>
<dbReference type="InterPro" id="IPR036770">
    <property type="entry name" value="Ankyrin_rpt-contain_sf"/>
</dbReference>
<sequence length="923" mass="104718">MLPTFSLVQDNLRASLEALEELRKNADYVSTKLEVKTGLKRKLAAVKIVIGKESSDGLTTRLNEAISMLCLAVQAWHMTISIMTPDLIAAQLTKTLNDHCGSSKFEKQPQIEAQKQDESRGDVIEIDESQLTRIPKDNAKLNKKYSASRFGRFTMAYATTTGAWQAYLQLPSWLSSSVYELQSTPTGYGWTYNFRVYNVVPYQSDIIQRILNGDRAGVLELFKNRKASPFDKDEYGHSLLYWAATGKNFDICQLLLSLGLHEALLEKVGKTAQAGALAPPVYDPDRQHPEKIWLKIADLFQSYMDEPETSMVLRMFDYHNSCDYGDEYVRIFQQRFLPNFYNGPLIHRLEAFRLGSFHCQESTTPPYLIARDLKITSFDVSESSRTGFSLMHSAAVAFGIRFADEVIPWKRGWAMWTMSLYNEGWGHLVREVASVARQEDLHTVEIVQPWDVYQVPTWKGTPLISVIGGAICYLSPDISFFHWDNVFQGCIQKWVSILQESGVDLMLYGEQESINISKHFRAAFDSDAIEASRNEIRNVLPSSSARLTFIRPERGGRERWNKNHWVPIRLLKLKFGQTPEEWQISWAPEFECMNPFETTMTTIRPAGKAGVWYQKDPKDLRPELQSYLTAVPESLDGVSLPIPGARVIIAPHAGYEFSGPCAAWAYKTLDLSRAKRVIVLGPSHTYYLEGCAATTFETYATPFGNLEIDTELATELEDALAMEPMDRRGEVNEHSLEMHMPILYLRCQETFGSPDKFPKIVPVLVGSNNRREEKAIGRALLPYLRDPENAFIISSDFCHWGDHFSYLPYSHTKSPSDLVRLQKYGPKPNGPPIHETIRVIDEAAMDAVESGSHDAFLDSLKQTRNTVCGRHPIGVAMAALEFIRQKDEFQDKGRFRILQYNRSKLVDMPNDSSVSYVSAYAVL</sequence>
<dbReference type="NCBIfam" id="TIGR04336">
    <property type="entry name" value="AmmeMemoSam_B"/>
    <property type="match status" value="1"/>
</dbReference>
<dbReference type="SUPFAM" id="SSF48403">
    <property type="entry name" value="Ankyrin repeat"/>
    <property type="match status" value="1"/>
</dbReference>
<proteinExistence type="inferred from homology"/>
<dbReference type="CDD" id="cd07361">
    <property type="entry name" value="MEMO_like"/>
    <property type="match status" value="1"/>
</dbReference>
<dbReference type="PANTHER" id="PTHR11060">
    <property type="entry name" value="PROTEIN MEMO1"/>
    <property type="match status" value="1"/>
</dbReference>
<comment type="similarity">
    <text evidence="1">Belongs to the MEMO1 family.</text>
</comment>
<name>A0A8H5IY62_9HYPO</name>
<dbReference type="Pfam" id="PF01875">
    <property type="entry name" value="Memo"/>
    <property type="match status" value="1"/>
</dbReference>
<dbReference type="InterPro" id="IPR002737">
    <property type="entry name" value="MEMO1_fam"/>
</dbReference>
<dbReference type="EMBL" id="JAAOAM010000125">
    <property type="protein sequence ID" value="KAF5545490.1"/>
    <property type="molecule type" value="Genomic_DNA"/>
</dbReference>
<accession>A0A8H5IY62</accession>
<dbReference type="PANTHER" id="PTHR11060:SF0">
    <property type="entry name" value="PROTEIN MEMO1"/>
    <property type="match status" value="1"/>
</dbReference>
<comment type="caution">
    <text evidence="2">The sequence shown here is derived from an EMBL/GenBank/DDBJ whole genome shotgun (WGS) entry which is preliminary data.</text>
</comment>
<dbReference type="Gene3D" id="3.40.830.10">
    <property type="entry name" value="LigB-like"/>
    <property type="match status" value="1"/>
</dbReference>
<protein>
    <recommendedName>
        <fullName evidence="4">Protein MEMO1</fullName>
    </recommendedName>
</protein>
<evidence type="ECO:0000313" key="3">
    <source>
        <dbReference type="Proteomes" id="UP000522262"/>
    </source>
</evidence>